<evidence type="ECO:0000256" key="7">
    <source>
        <dbReference type="SAM" id="MobiDB-lite"/>
    </source>
</evidence>
<feature type="region of interest" description="Disordered" evidence="7">
    <location>
        <begin position="314"/>
        <end position="371"/>
    </location>
</feature>
<dbReference type="Pfam" id="PF13967">
    <property type="entry name" value="RSN1_TM"/>
    <property type="match status" value="1"/>
</dbReference>
<feature type="transmembrane region" description="Helical" evidence="8">
    <location>
        <begin position="109"/>
        <end position="127"/>
    </location>
</feature>
<keyword evidence="3" id="KW-0813">Transport</keyword>
<comment type="caution">
    <text evidence="13">The sequence shown here is derived from an EMBL/GenBank/DDBJ whole genome shotgun (WGS) entry which is preliminary data.</text>
</comment>
<evidence type="ECO:0000259" key="10">
    <source>
        <dbReference type="Pfam" id="PF12621"/>
    </source>
</evidence>
<dbReference type="RefSeq" id="XP_007733396.1">
    <property type="nucleotide sequence ID" value="XM_007735206.1"/>
</dbReference>
<evidence type="ECO:0008006" key="15">
    <source>
        <dbReference type="Google" id="ProtNLM"/>
    </source>
</evidence>
<sequence>MSFNDTLSLGGNSTAAGQKNGQSAGQFAASLVTAIAIFAVEVGIFLLIKDRFARIYQPRTYLVPERERTKPTAPGWWKWIKPVLHTSNSEFVQKCGLDAYFFLRYLRTLLKIFVPAALIILPILIPLNMVDGRGARWATGRNENGTNVTGLDQLAWGNVAPEHTGRYWAHWLLGLGLIIWVCFVSFDELRNYIRMRQAYLTSPQHRLRASATTVLVSSIPRKWCTVEALDGLYDVFPGGIRNIWINRNFDELSGKIKTRDKLAAKLEAAETELIKKCFKKNEENIARAEKEAGKKLSKQEKKLRATIRDEVGEQAAHGHGVSSGNPHQVNHNLRDVLDGPADHDSSSISSSDTESDEGQQRERRGIPIPMIGEGISAVTHGIGKVGNRMIGGIRGVNRGLNDTIDTTNGFVPADGEQKDFGRGSGEQPEPKAEVPSTPPKVTGKRSPAAKDVFSKTGREAIGRGRALERTEGDIELGSPISQSSTMRDEKTRMEKPLTTFQKLKKAMGLGTKEKEHIDYPAAFEWDFEHDPDDAVWRRYLSDKDRDTMRLPIFGWQWMPSLPLMGEKVDTIRYCRKEVARLNVEIEDDQAHPERFPLMNSAFIQFNHQVAAHMACQTVSHHVPKQMAPRLVEIDPNDVIWDNMSIPWWSAYIRTFGVVSVVVGMIILWAIPVAFTSALSQLETAAKTFAWLHWVLDIPAWFRSVLQGVLPAALLGLLMFLLPLILRFLVRTQGTQSGMLVELSVQRYYFAFLFVQLFLVVSIASALTQFFALFTSVDGWTNVPNLLGTNIPKASNYFFSYMLLQAMSVSAGALVQVGSLIGWFILAPLLDSTARAKFKRQTQLSNIQWGTFFPVYTNLACIGLIYSVIAPLILLFNIITFSLFWFVYRYNTLYVTRFTRDTGGLLYPNAINYTFVGVYVMEIALIGMFFLVRDEHNNVACTGQAIGMIVVLVLTAGYQYLLNNAFSPLFRYLPITLEDDAVQRDEQFARAMQKKHGLIEDENEEVPLEDQLELNERREMEEDREAEENERRRIERERQKRRARPASQQSHQTEPLQLQNPEIAMNLDKESKGIRMVKAAAVKTAGTTKNLIPRPQPRQEHRKSWADRDESHSRRAANVDNERDGTSQSADRQYVSGEDDRQGRGRTSHKRHLSPHLEVLNKLNNFNPVTGNEKDVEAQRAARTELADALFGGVHDELEDLTPEERDKLVQRAFQHSALRARRPVIWLPRDEMGVSDDEVHRMGDFSSHLWVSNVRQGLDSKGRCVYSGTPPDFSEVELIQL</sequence>
<dbReference type="Pfam" id="PF02714">
    <property type="entry name" value="RSN1_7TM"/>
    <property type="match status" value="1"/>
</dbReference>
<dbReference type="GeneID" id="19169196"/>
<comment type="subcellular location">
    <subcellularLocation>
        <location evidence="1">Membrane</location>
        <topology evidence="1">Multi-pass membrane protein</topology>
    </subcellularLocation>
</comment>
<comment type="similarity">
    <text evidence="2">Belongs to the CSC1 (TC 1.A.17) family.</text>
</comment>
<feature type="compositionally biased region" description="Basic and acidic residues" evidence="7">
    <location>
        <begin position="452"/>
        <end position="472"/>
    </location>
</feature>
<feature type="transmembrane region" description="Helical" evidence="8">
    <location>
        <begin position="909"/>
        <end position="931"/>
    </location>
</feature>
<dbReference type="PANTHER" id="PTHR13018">
    <property type="entry name" value="PROBABLE MEMBRANE PROTEIN DUF221-RELATED"/>
    <property type="match status" value="1"/>
</dbReference>
<evidence type="ECO:0000259" key="9">
    <source>
        <dbReference type="Pfam" id="PF02714"/>
    </source>
</evidence>
<feature type="transmembrane region" description="Helical" evidence="8">
    <location>
        <begin position="27"/>
        <end position="48"/>
    </location>
</feature>
<feature type="domain" description="CSC1/OSCA1-like 7TM region" evidence="9">
    <location>
        <begin position="653"/>
        <end position="928"/>
    </location>
</feature>
<dbReference type="GO" id="GO:0005227">
    <property type="term" value="F:calcium-activated cation channel activity"/>
    <property type="evidence" value="ECO:0007669"/>
    <property type="project" value="InterPro"/>
</dbReference>
<dbReference type="HOGENOM" id="CLU_002458_2_0_1"/>
<evidence type="ECO:0000256" key="6">
    <source>
        <dbReference type="ARBA" id="ARBA00023136"/>
    </source>
</evidence>
<feature type="transmembrane region" description="Helical" evidence="8">
    <location>
        <begin position="796"/>
        <end position="829"/>
    </location>
</feature>
<keyword evidence="6 8" id="KW-0472">Membrane</keyword>
<feature type="transmembrane region" description="Helical" evidence="8">
    <location>
        <begin position="708"/>
        <end position="729"/>
    </location>
</feature>
<evidence type="ECO:0000256" key="5">
    <source>
        <dbReference type="ARBA" id="ARBA00022989"/>
    </source>
</evidence>
<proteinExistence type="inferred from homology"/>
<feature type="transmembrane region" description="Helical" evidence="8">
    <location>
        <begin position="863"/>
        <end position="889"/>
    </location>
</feature>
<feature type="transmembrane region" description="Helical" evidence="8">
    <location>
        <begin position="749"/>
        <end position="776"/>
    </location>
</feature>
<feature type="compositionally biased region" description="Basic residues" evidence="7">
    <location>
        <begin position="1143"/>
        <end position="1153"/>
    </location>
</feature>
<protein>
    <recommendedName>
        <fullName evidence="15">DUF221-domain-containing protein</fullName>
    </recommendedName>
</protein>
<feature type="compositionally biased region" description="Polar residues" evidence="7">
    <location>
        <begin position="1045"/>
        <end position="1059"/>
    </location>
</feature>
<evidence type="ECO:0000313" key="14">
    <source>
        <dbReference type="Proteomes" id="UP000019478"/>
    </source>
</evidence>
<keyword evidence="14" id="KW-1185">Reference proteome</keyword>
<accession>W9Y5D4</accession>
<dbReference type="eggNOG" id="KOG1134">
    <property type="taxonomic scope" value="Eukaryota"/>
</dbReference>
<dbReference type="Proteomes" id="UP000019478">
    <property type="component" value="Unassembled WGS sequence"/>
</dbReference>
<evidence type="ECO:0000259" key="12">
    <source>
        <dbReference type="Pfam" id="PF14703"/>
    </source>
</evidence>
<evidence type="ECO:0000259" key="11">
    <source>
        <dbReference type="Pfam" id="PF13967"/>
    </source>
</evidence>
<feature type="domain" description="10TM putative phosphate transporter extracellular tail" evidence="10">
    <location>
        <begin position="1200"/>
        <end position="1272"/>
    </location>
</feature>
<dbReference type="InterPro" id="IPR003864">
    <property type="entry name" value="CSC1/OSCA1-like_7TM"/>
</dbReference>
<feature type="transmembrane region" description="Helical" evidence="8">
    <location>
        <begin position="938"/>
        <end position="960"/>
    </location>
</feature>
<feature type="compositionally biased region" description="Acidic residues" evidence="7">
    <location>
        <begin position="999"/>
        <end position="1012"/>
    </location>
</feature>
<feature type="compositionally biased region" description="Polar residues" evidence="7">
    <location>
        <begin position="322"/>
        <end position="331"/>
    </location>
</feature>
<dbReference type="Pfam" id="PF14703">
    <property type="entry name" value="PHM7_cyt"/>
    <property type="match status" value="2"/>
</dbReference>
<keyword evidence="5 8" id="KW-1133">Transmembrane helix</keyword>
<dbReference type="InterPro" id="IPR022257">
    <property type="entry name" value="PHM7_ext"/>
</dbReference>
<feature type="compositionally biased region" description="Basic and acidic residues" evidence="7">
    <location>
        <begin position="332"/>
        <end position="345"/>
    </location>
</feature>
<feature type="transmembrane region" description="Helical" evidence="8">
    <location>
        <begin position="168"/>
        <end position="186"/>
    </location>
</feature>
<dbReference type="GO" id="GO:0005886">
    <property type="term" value="C:plasma membrane"/>
    <property type="evidence" value="ECO:0007669"/>
    <property type="project" value="TreeGrafter"/>
</dbReference>
<dbReference type="EMBL" id="AMGY01000004">
    <property type="protein sequence ID" value="EXJ84411.1"/>
    <property type="molecule type" value="Genomic_DNA"/>
</dbReference>
<feature type="domain" description="CSC1/OSCA1-like cytosolic" evidence="12">
    <location>
        <begin position="558"/>
        <end position="642"/>
    </location>
</feature>
<gene>
    <name evidence="13" type="ORF">A1O3_05078</name>
</gene>
<feature type="domain" description="CSC1/OSCA1-like cytosolic" evidence="12">
    <location>
        <begin position="212"/>
        <end position="285"/>
    </location>
</feature>
<dbReference type="OrthoDB" id="1076608at2759"/>
<dbReference type="Pfam" id="PF12621">
    <property type="entry name" value="PHM7_ext"/>
    <property type="match status" value="1"/>
</dbReference>
<dbReference type="PANTHER" id="PTHR13018:SF20">
    <property type="entry name" value="SPORULATION-SPECIFIC PROTEIN 75"/>
    <property type="match status" value="1"/>
</dbReference>
<feature type="transmembrane region" description="Helical" evidence="8">
    <location>
        <begin position="650"/>
        <end position="670"/>
    </location>
</feature>
<evidence type="ECO:0000256" key="3">
    <source>
        <dbReference type="ARBA" id="ARBA00022448"/>
    </source>
</evidence>
<keyword evidence="4 8" id="KW-0812">Transmembrane</keyword>
<evidence type="ECO:0000256" key="1">
    <source>
        <dbReference type="ARBA" id="ARBA00004141"/>
    </source>
</evidence>
<feature type="compositionally biased region" description="Basic and acidic residues" evidence="7">
    <location>
        <begin position="1096"/>
        <end position="1112"/>
    </location>
</feature>
<feature type="region of interest" description="Disordered" evidence="7">
    <location>
        <begin position="992"/>
        <end position="1061"/>
    </location>
</feature>
<feature type="region of interest" description="Disordered" evidence="7">
    <location>
        <begin position="405"/>
        <end position="492"/>
    </location>
</feature>
<organism evidence="13 14">
    <name type="scientific">Capronia epimyces CBS 606.96</name>
    <dbReference type="NCBI Taxonomy" id="1182542"/>
    <lineage>
        <taxon>Eukaryota</taxon>
        <taxon>Fungi</taxon>
        <taxon>Dikarya</taxon>
        <taxon>Ascomycota</taxon>
        <taxon>Pezizomycotina</taxon>
        <taxon>Eurotiomycetes</taxon>
        <taxon>Chaetothyriomycetidae</taxon>
        <taxon>Chaetothyriales</taxon>
        <taxon>Herpotrichiellaceae</taxon>
        <taxon>Capronia</taxon>
    </lineage>
</organism>
<evidence type="ECO:0000313" key="13">
    <source>
        <dbReference type="EMBL" id="EXJ84411.1"/>
    </source>
</evidence>
<feature type="compositionally biased region" description="Basic and acidic residues" evidence="7">
    <location>
        <begin position="1028"/>
        <end position="1037"/>
    </location>
</feature>
<evidence type="ECO:0000256" key="4">
    <source>
        <dbReference type="ARBA" id="ARBA00022692"/>
    </source>
</evidence>
<name>W9Y5D4_9EURO</name>
<dbReference type="InterPro" id="IPR045122">
    <property type="entry name" value="Csc1-like"/>
</dbReference>
<dbReference type="InterPro" id="IPR027815">
    <property type="entry name" value="CSC1/OSCA1-like_cyt"/>
</dbReference>
<feature type="domain" description="CSC1/OSCA1-like N-terminal transmembrane" evidence="11">
    <location>
        <begin position="27"/>
        <end position="188"/>
    </location>
</feature>
<dbReference type="InterPro" id="IPR032880">
    <property type="entry name" value="CSC1/OSCA1-like_N"/>
</dbReference>
<feature type="region of interest" description="Disordered" evidence="7">
    <location>
        <begin position="1084"/>
        <end position="1156"/>
    </location>
</feature>
<evidence type="ECO:0000256" key="8">
    <source>
        <dbReference type="SAM" id="Phobius"/>
    </source>
</evidence>
<evidence type="ECO:0000256" key="2">
    <source>
        <dbReference type="ARBA" id="ARBA00007779"/>
    </source>
</evidence>
<reference evidence="13 14" key="1">
    <citation type="submission" date="2013-03" db="EMBL/GenBank/DDBJ databases">
        <title>The Genome Sequence of Capronia epimyces CBS 606.96.</title>
        <authorList>
            <consortium name="The Broad Institute Genomics Platform"/>
            <person name="Cuomo C."/>
            <person name="de Hoog S."/>
            <person name="Gorbushina A."/>
            <person name="Walker B."/>
            <person name="Young S.K."/>
            <person name="Zeng Q."/>
            <person name="Gargeya S."/>
            <person name="Fitzgerald M."/>
            <person name="Haas B."/>
            <person name="Abouelleil A."/>
            <person name="Allen A.W."/>
            <person name="Alvarado L."/>
            <person name="Arachchi H.M."/>
            <person name="Berlin A.M."/>
            <person name="Chapman S.B."/>
            <person name="Gainer-Dewar J."/>
            <person name="Goldberg J."/>
            <person name="Griggs A."/>
            <person name="Gujja S."/>
            <person name="Hansen M."/>
            <person name="Howarth C."/>
            <person name="Imamovic A."/>
            <person name="Ireland A."/>
            <person name="Larimer J."/>
            <person name="McCowan C."/>
            <person name="Murphy C."/>
            <person name="Pearson M."/>
            <person name="Poon T.W."/>
            <person name="Priest M."/>
            <person name="Roberts A."/>
            <person name="Saif S."/>
            <person name="Shea T."/>
            <person name="Sisk P."/>
            <person name="Sykes S."/>
            <person name="Wortman J."/>
            <person name="Nusbaum C."/>
            <person name="Birren B."/>
        </authorList>
    </citation>
    <scope>NUCLEOTIDE SEQUENCE [LARGE SCALE GENOMIC DNA]</scope>
    <source>
        <strain evidence="13 14">CBS 606.96</strain>
    </source>
</reference>